<dbReference type="GO" id="GO:0004386">
    <property type="term" value="F:helicase activity"/>
    <property type="evidence" value="ECO:0007669"/>
    <property type="project" value="UniProtKB-KW"/>
</dbReference>
<dbReference type="GO" id="GO:0005634">
    <property type="term" value="C:nucleus"/>
    <property type="evidence" value="ECO:0007669"/>
    <property type="project" value="UniProtKB-SubCell"/>
</dbReference>
<dbReference type="GO" id="GO:0005524">
    <property type="term" value="F:ATP binding"/>
    <property type="evidence" value="ECO:0007669"/>
    <property type="project" value="UniProtKB-KW"/>
</dbReference>
<dbReference type="Proteomes" id="UP001604336">
    <property type="component" value="Unassembled WGS sequence"/>
</dbReference>
<dbReference type="EMBL" id="JBFOLK010000001">
    <property type="protein sequence ID" value="KAL2542587.1"/>
    <property type="molecule type" value="Genomic_DNA"/>
</dbReference>
<evidence type="ECO:0000256" key="3">
    <source>
        <dbReference type="ARBA" id="ARBA00022806"/>
    </source>
</evidence>
<comment type="caution">
    <text evidence="6">The sequence shown here is derived from an EMBL/GenBank/DDBJ whole genome shotgun (WGS) entry which is preliminary data.</text>
</comment>
<proteinExistence type="predicted"/>
<comment type="subcellular location">
    <subcellularLocation>
        <location evidence="1">Nucleus</location>
    </subcellularLocation>
</comment>
<evidence type="ECO:0000313" key="6">
    <source>
        <dbReference type="EMBL" id="KAL2542587.1"/>
    </source>
</evidence>
<evidence type="ECO:0000256" key="2">
    <source>
        <dbReference type="ARBA" id="ARBA00022741"/>
    </source>
</evidence>
<dbReference type="PANTHER" id="PTHR45821:SF1">
    <property type="entry name" value="ATP-DEPENDENT HELICASE FAMILY PROTEIN-RELATED"/>
    <property type="match status" value="1"/>
</dbReference>
<dbReference type="AlphaFoldDB" id="A0ABD1VZ52"/>
<dbReference type="InterPro" id="IPR044567">
    <property type="entry name" value="CLSY/DRD1"/>
</dbReference>
<gene>
    <name evidence="6" type="ORF">Adt_03565</name>
</gene>
<keyword evidence="3" id="KW-0378">Hydrolase</keyword>
<reference evidence="7" key="1">
    <citation type="submission" date="2024-07" db="EMBL/GenBank/DDBJ databases">
        <title>Two chromosome-level genome assemblies of Korean endemic species Abeliophyllum distichum and Forsythia ovata (Oleaceae).</title>
        <authorList>
            <person name="Jang H."/>
        </authorList>
    </citation>
    <scope>NUCLEOTIDE SEQUENCE [LARGE SCALE GENOMIC DNA]</scope>
</reference>
<evidence type="ECO:0000256" key="5">
    <source>
        <dbReference type="ARBA" id="ARBA00023242"/>
    </source>
</evidence>
<evidence type="ECO:0000256" key="4">
    <source>
        <dbReference type="ARBA" id="ARBA00022840"/>
    </source>
</evidence>
<evidence type="ECO:0000256" key="1">
    <source>
        <dbReference type="ARBA" id="ARBA00004123"/>
    </source>
</evidence>
<keyword evidence="5" id="KW-0539">Nucleus</keyword>
<evidence type="ECO:0000313" key="7">
    <source>
        <dbReference type="Proteomes" id="UP001604336"/>
    </source>
</evidence>
<keyword evidence="3" id="KW-0347">Helicase</keyword>
<name>A0ABD1VZ52_9LAMI</name>
<keyword evidence="7" id="KW-1185">Reference proteome</keyword>
<accession>A0ABD1VZ52</accession>
<dbReference type="PANTHER" id="PTHR45821">
    <property type="entry name" value="SNF2 DOMAIN-CONTAINING PROTEIN CLASSY 2-RELATED"/>
    <property type="match status" value="1"/>
</dbReference>
<keyword evidence="4" id="KW-0067">ATP-binding</keyword>
<sequence>MILKPQLRFSQYLLPLKFLKRLTVKMNGYRLGNEMFMITCDSDSETQESWTDSTLHLMLKSSLVRLKHVLKKLYAYRLIAFGSPEEENHKTCFKKESVAKMWFEWDEHGGRQNFEMKTLDVKDCGDLFLETRHRCFIPEITAQEWAVFILLRSCFGMGRRRGFCNRGLGQQWPMRERPKAFATAEWAGDEWPRFRASSIAIRAKKNRDLGAFPTTGGCG</sequence>
<protein>
    <submittedName>
        <fullName evidence="6">SNF2 domain-containing protein/helicase domain-containing protein</fullName>
    </submittedName>
</protein>
<organism evidence="6 7">
    <name type="scientific">Abeliophyllum distichum</name>
    <dbReference type="NCBI Taxonomy" id="126358"/>
    <lineage>
        <taxon>Eukaryota</taxon>
        <taxon>Viridiplantae</taxon>
        <taxon>Streptophyta</taxon>
        <taxon>Embryophyta</taxon>
        <taxon>Tracheophyta</taxon>
        <taxon>Spermatophyta</taxon>
        <taxon>Magnoliopsida</taxon>
        <taxon>eudicotyledons</taxon>
        <taxon>Gunneridae</taxon>
        <taxon>Pentapetalae</taxon>
        <taxon>asterids</taxon>
        <taxon>lamiids</taxon>
        <taxon>Lamiales</taxon>
        <taxon>Oleaceae</taxon>
        <taxon>Forsythieae</taxon>
        <taxon>Abeliophyllum</taxon>
    </lineage>
</organism>
<keyword evidence="2" id="KW-0547">Nucleotide-binding</keyword>